<dbReference type="SUPFAM" id="SSF56425">
    <property type="entry name" value="Succinate dehydrogenase/fumarate reductase flavoprotein, catalytic domain"/>
    <property type="match status" value="1"/>
</dbReference>
<dbReference type="Pfam" id="PF00890">
    <property type="entry name" value="FAD_binding_2"/>
    <property type="match status" value="1"/>
</dbReference>
<dbReference type="InterPro" id="IPR027477">
    <property type="entry name" value="Succ_DH/fumarate_Rdtase_cat_sf"/>
</dbReference>
<protein>
    <submittedName>
        <fullName evidence="4">FAD binding domain protein</fullName>
    </submittedName>
</protein>
<proteinExistence type="predicted"/>
<dbReference type="GO" id="GO:0000104">
    <property type="term" value="F:succinate dehydrogenase activity"/>
    <property type="evidence" value="ECO:0007669"/>
    <property type="project" value="TreeGrafter"/>
</dbReference>
<dbReference type="STRING" id="861450.HMPREF0080_00103"/>
<dbReference type="PANTHER" id="PTHR11632">
    <property type="entry name" value="SUCCINATE DEHYDROGENASE 2 FLAVOPROTEIN SUBUNIT"/>
    <property type="match status" value="1"/>
</dbReference>
<dbReference type="GO" id="GO:0009055">
    <property type="term" value="F:electron transfer activity"/>
    <property type="evidence" value="ECO:0007669"/>
    <property type="project" value="TreeGrafter"/>
</dbReference>
<dbReference type="InterPro" id="IPR030664">
    <property type="entry name" value="SdhA/FrdA/AprA"/>
</dbReference>
<keyword evidence="2" id="KW-0560">Oxidoreductase</keyword>
<dbReference type="HOGENOM" id="CLU_728909_0_0_9"/>
<sequence>MQPVIIGAGIAGMSAALHLAQKNIPVTLVAPYPSVRSQSVMAEGGINAAIGPDDSPSLHFRDTWESGCRLANIKAVHHLTDRAPEVIGELQHLAMAFTLGADGKPALRPFGGQSVNRTAHADSTTGKQLVTALIYELRRYEEEGLVNRLTGFFFLDIDLDEGNVRGVLLYNRNRKKTVYIRTSQLIIAAGGLNGLFGNTTGSVANTGDVTARLFTRGVTVANAELVQYHPTTFRRPGKNMLISEAVRGAGGRLFTEIGGKRLTLWKRNSVPKEISNRGTSYPEKNTASSAIWAGRSSLTVRAYRRIRLLPPFRDLPETAANISISIRQQRLCPCGTGSTILWAASTRTPPTGRVSGACTAPARMPANTTAPIVSAATLF</sequence>
<reference evidence="4 5" key="1">
    <citation type="submission" date="2011-08" db="EMBL/GenBank/DDBJ databases">
        <authorList>
            <person name="Weinstock G."/>
            <person name="Sodergren E."/>
            <person name="Clifton S."/>
            <person name="Fulton L."/>
            <person name="Fulton B."/>
            <person name="Courtney L."/>
            <person name="Fronick C."/>
            <person name="Harrison M."/>
            <person name="Strong C."/>
            <person name="Farmer C."/>
            <person name="Delahaunty K."/>
            <person name="Markovic C."/>
            <person name="Hall O."/>
            <person name="Minx P."/>
            <person name="Tomlinson C."/>
            <person name="Mitreva M."/>
            <person name="Hou S."/>
            <person name="Chen J."/>
            <person name="Wollam A."/>
            <person name="Pepin K.H."/>
            <person name="Johnson M."/>
            <person name="Bhonagiri V."/>
            <person name="Zhang X."/>
            <person name="Suruliraj S."/>
            <person name="Warren W."/>
            <person name="Chinwalla A."/>
            <person name="Mardis E.R."/>
            <person name="Wilson R.K."/>
        </authorList>
    </citation>
    <scope>NUCLEOTIDE SEQUENCE [LARGE SCALE GENOMIC DNA]</scope>
    <source>
        <strain evidence="4 5">F0357</strain>
    </source>
</reference>
<keyword evidence="5" id="KW-1185">Reference proteome</keyword>
<name>G9YEP4_9FIRM</name>
<feature type="domain" description="FAD-dependent oxidoreductase 2 FAD-binding" evidence="3">
    <location>
        <begin position="4"/>
        <end position="277"/>
    </location>
</feature>
<organism evidence="4 5">
    <name type="scientific">Anaeroglobus geminatus F0357</name>
    <dbReference type="NCBI Taxonomy" id="861450"/>
    <lineage>
        <taxon>Bacteria</taxon>
        <taxon>Bacillati</taxon>
        <taxon>Bacillota</taxon>
        <taxon>Negativicutes</taxon>
        <taxon>Veillonellales</taxon>
        <taxon>Veillonellaceae</taxon>
        <taxon>Anaeroglobus</taxon>
    </lineage>
</organism>
<evidence type="ECO:0000313" key="4">
    <source>
        <dbReference type="EMBL" id="EHM43847.1"/>
    </source>
</evidence>
<dbReference type="Gene3D" id="3.50.50.60">
    <property type="entry name" value="FAD/NAD(P)-binding domain"/>
    <property type="match status" value="1"/>
</dbReference>
<evidence type="ECO:0000313" key="5">
    <source>
        <dbReference type="Proteomes" id="UP000005481"/>
    </source>
</evidence>
<accession>G9YEP4</accession>
<evidence type="ECO:0000256" key="1">
    <source>
        <dbReference type="ARBA" id="ARBA00022630"/>
    </source>
</evidence>
<dbReference type="EMBL" id="AGCJ01000003">
    <property type="protein sequence ID" value="EHM43847.1"/>
    <property type="molecule type" value="Genomic_DNA"/>
</dbReference>
<evidence type="ECO:0000259" key="3">
    <source>
        <dbReference type="Pfam" id="PF00890"/>
    </source>
</evidence>
<dbReference type="AlphaFoldDB" id="G9YEP4"/>
<dbReference type="GO" id="GO:0009061">
    <property type="term" value="P:anaerobic respiration"/>
    <property type="evidence" value="ECO:0007669"/>
    <property type="project" value="TreeGrafter"/>
</dbReference>
<gene>
    <name evidence="4" type="ORF">HMPREF0080_00103</name>
</gene>
<dbReference type="Gene3D" id="3.90.700.10">
    <property type="entry name" value="Succinate dehydrogenase/fumarate reductase flavoprotein, catalytic domain"/>
    <property type="match status" value="1"/>
</dbReference>
<dbReference type="GO" id="GO:0005886">
    <property type="term" value="C:plasma membrane"/>
    <property type="evidence" value="ECO:0007669"/>
    <property type="project" value="TreeGrafter"/>
</dbReference>
<dbReference type="eggNOG" id="COG1053">
    <property type="taxonomic scope" value="Bacteria"/>
</dbReference>
<dbReference type="SUPFAM" id="SSF51905">
    <property type="entry name" value="FAD/NAD(P)-binding domain"/>
    <property type="match status" value="1"/>
</dbReference>
<dbReference type="PANTHER" id="PTHR11632:SF51">
    <property type="entry name" value="SUCCINATE DEHYDROGENASE [UBIQUINONE] FLAVOPROTEIN SUBUNIT, MITOCHONDRIAL"/>
    <property type="match status" value="1"/>
</dbReference>
<dbReference type="OrthoDB" id="9806724at2"/>
<comment type="caution">
    <text evidence="4">The sequence shown here is derived from an EMBL/GenBank/DDBJ whole genome shotgun (WGS) entry which is preliminary data.</text>
</comment>
<evidence type="ECO:0000256" key="2">
    <source>
        <dbReference type="ARBA" id="ARBA00023002"/>
    </source>
</evidence>
<dbReference type="GO" id="GO:0050660">
    <property type="term" value="F:flavin adenine dinucleotide binding"/>
    <property type="evidence" value="ECO:0007669"/>
    <property type="project" value="TreeGrafter"/>
</dbReference>
<keyword evidence="1" id="KW-0285">Flavoprotein</keyword>
<dbReference type="InterPro" id="IPR003953">
    <property type="entry name" value="FAD-dep_OxRdtase_2_FAD-bd"/>
</dbReference>
<dbReference type="PATRIC" id="fig|861450.3.peg.100"/>
<dbReference type="InterPro" id="IPR036188">
    <property type="entry name" value="FAD/NAD-bd_sf"/>
</dbReference>
<dbReference type="GO" id="GO:0033765">
    <property type="term" value="F:steroid dehydrogenase activity, acting on the CH-CH group of donors"/>
    <property type="evidence" value="ECO:0007669"/>
    <property type="project" value="UniProtKB-ARBA"/>
</dbReference>
<dbReference type="Proteomes" id="UP000005481">
    <property type="component" value="Unassembled WGS sequence"/>
</dbReference>